<dbReference type="SUPFAM" id="SSF81324">
    <property type="entry name" value="Voltage-gated potassium channels"/>
    <property type="match status" value="1"/>
</dbReference>
<organism evidence="16 17">
    <name type="scientific">Dunaliella salina</name>
    <name type="common">Green alga</name>
    <name type="synonym">Protococcus salinus</name>
    <dbReference type="NCBI Taxonomy" id="3046"/>
    <lineage>
        <taxon>Eukaryota</taxon>
        <taxon>Viridiplantae</taxon>
        <taxon>Chlorophyta</taxon>
        <taxon>core chlorophytes</taxon>
        <taxon>Chlorophyceae</taxon>
        <taxon>CS clade</taxon>
        <taxon>Chlamydomonadales</taxon>
        <taxon>Dunaliellaceae</taxon>
        <taxon>Dunaliella</taxon>
    </lineage>
</organism>
<feature type="domain" description="Ion transport" evidence="15">
    <location>
        <begin position="562"/>
        <end position="873"/>
    </location>
</feature>
<feature type="compositionally biased region" description="Low complexity" evidence="13">
    <location>
        <begin position="9"/>
        <end position="20"/>
    </location>
</feature>
<dbReference type="Pfam" id="PF00520">
    <property type="entry name" value="Ion_trans"/>
    <property type="match status" value="1"/>
</dbReference>
<comment type="caution">
    <text evidence="16">The sequence shown here is derived from an EMBL/GenBank/DDBJ whole genome shotgun (WGS) entry which is preliminary data.</text>
</comment>
<feature type="compositionally biased region" description="Basic residues" evidence="13">
    <location>
        <begin position="56"/>
        <end position="66"/>
    </location>
</feature>
<feature type="compositionally biased region" description="Polar residues" evidence="13">
    <location>
        <begin position="312"/>
        <end position="329"/>
    </location>
</feature>
<keyword evidence="8 14" id="KW-1133">Transmembrane helix</keyword>
<feature type="transmembrane region" description="Helical" evidence="14">
    <location>
        <begin position="596"/>
        <end position="614"/>
    </location>
</feature>
<feature type="transmembrane region" description="Helical" evidence="14">
    <location>
        <begin position="634"/>
        <end position="653"/>
    </location>
</feature>
<feature type="compositionally biased region" description="Low complexity" evidence="13">
    <location>
        <begin position="67"/>
        <end position="76"/>
    </location>
</feature>
<evidence type="ECO:0000256" key="8">
    <source>
        <dbReference type="ARBA" id="ARBA00022989"/>
    </source>
</evidence>
<dbReference type="PANTHER" id="PTHR45628:SF7">
    <property type="entry name" value="VOLTAGE-DEPENDENT CALCIUM CHANNEL TYPE A SUBUNIT ALPHA-1"/>
    <property type="match status" value="1"/>
</dbReference>
<evidence type="ECO:0000256" key="9">
    <source>
        <dbReference type="ARBA" id="ARBA00023065"/>
    </source>
</evidence>
<evidence type="ECO:0000256" key="12">
    <source>
        <dbReference type="ARBA" id="ARBA00023303"/>
    </source>
</evidence>
<protein>
    <submittedName>
        <fullName evidence="16">Ion transport protein-domain-containing protein</fullName>
    </submittedName>
</protein>
<feature type="region of interest" description="Disordered" evidence="13">
    <location>
        <begin position="154"/>
        <end position="225"/>
    </location>
</feature>
<feature type="compositionally biased region" description="Polar residues" evidence="13">
    <location>
        <begin position="270"/>
        <end position="280"/>
    </location>
</feature>
<keyword evidence="2" id="KW-0813">Transport</keyword>
<reference evidence="16" key="1">
    <citation type="submission" date="2017-08" db="EMBL/GenBank/DDBJ databases">
        <authorList>
            <person name="Polle J.E."/>
            <person name="Barry K."/>
            <person name="Cushman J."/>
            <person name="Schmutz J."/>
            <person name="Tran D."/>
            <person name="Hathwaick L.T."/>
            <person name="Yim W.C."/>
            <person name="Jenkins J."/>
            <person name="Mckie-Krisberg Z.M."/>
            <person name="Prochnik S."/>
            <person name="Lindquist E."/>
            <person name="Dockter R.B."/>
            <person name="Adam C."/>
            <person name="Molina H."/>
            <person name="Bunkerborg J."/>
            <person name="Jin E."/>
            <person name="Buchheim M."/>
            <person name="Magnuson J."/>
        </authorList>
    </citation>
    <scope>NUCLEOTIDE SEQUENCE</scope>
    <source>
        <strain evidence="16">CCAP 19/18</strain>
    </source>
</reference>
<evidence type="ECO:0000313" key="17">
    <source>
        <dbReference type="Proteomes" id="UP000815325"/>
    </source>
</evidence>
<dbReference type="Gene3D" id="1.20.120.350">
    <property type="entry name" value="Voltage-gated potassium channels. Chain C"/>
    <property type="match status" value="1"/>
</dbReference>
<feature type="transmembrane region" description="Helical" evidence="14">
    <location>
        <begin position="700"/>
        <end position="719"/>
    </location>
</feature>
<comment type="subcellular location">
    <subcellularLocation>
        <location evidence="1">Membrane</location>
        <topology evidence="1">Multi-pass membrane protein</topology>
    </subcellularLocation>
</comment>
<dbReference type="InterPro" id="IPR005821">
    <property type="entry name" value="Ion_trans_dom"/>
</dbReference>
<dbReference type="Gene3D" id="1.10.287.70">
    <property type="match status" value="1"/>
</dbReference>
<evidence type="ECO:0000256" key="3">
    <source>
        <dbReference type="ARBA" id="ARBA00022568"/>
    </source>
</evidence>
<evidence type="ECO:0000256" key="10">
    <source>
        <dbReference type="ARBA" id="ARBA00023136"/>
    </source>
</evidence>
<feature type="compositionally biased region" description="Basic residues" evidence="13">
    <location>
        <begin position="349"/>
        <end position="361"/>
    </location>
</feature>
<keyword evidence="7" id="KW-0851">Voltage-gated channel</keyword>
<keyword evidence="3" id="KW-0109">Calcium transport</keyword>
<evidence type="ECO:0000256" key="11">
    <source>
        <dbReference type="ARBA" id="ARBA00023180"/>
    </source>
</evidence>
<evidence type="ECO:0000256" key="13">
    <source>
        <dbReference type="SAM" id="MobiDB-lite"/>
    </source>
</evidence>
<evidence type="ECO:0000259" key="15">
    <source>
        <dbReference type="Pfam" id="PF00520"/>
    </source>
</evidence>
<feature type="transmembrane region" description="Helical" evidence="14">
    <location>
        <begin position="839"/>
        <end position="861"/>
    </location>
</feature>
<feature type="region of interest" description="Disordered" evidence="13">
    <location>
        <begin position="238"/>
        <end position="399"/>
    </location>
</feature>
<evidence type="ECO:0000256" key="4">
    <source>
        <dbReference type="ARBA" id="ARBA00022673"/>
    </source>
</evidence>
<keyword evidence="11" id="KW-0325">Glycoprotein</keyword>
<keyword evidence="9" id="KW-0406">Ion transport</keyword>
<evidence type="ECO:0000256" key="6">
    <source>
        <dbReference type="ARBA" id="ARBA00022837"/>
    </source>
</evidence>
<accession>A0ABQ7GAF4</accession>
<dbReference type="EMBL" id="MU069937">
    <property type="protein sequence ID" value="KAF5831586.1"/>
    <property type="molecule type" value="Genomic_DNA"/>
</dbReference>
<dbReference type="InterPro" id="IPR050599">
    <property type="entry name" value="VDCC_alpha-1_subunit"/>
</dbReference>
<sequence length="973" mass="106482">LLSRGNRISPSSSCLPPASSESDIIQILEPTPSSYYSCLPGNLAPFEAKPFQQQQLHHHINHKQHQQHQQQQQRQQPIMDLRKLDLSAPIHDNLLFVDNPTPTLHPRCHSVPPAPSLSRREVDHTKQHIDHEQYNHHPHTLSDAQELTLLYPPTSPPSIPDIPDTKDSHLRLPKLTPTTSAQRTTTLPPVHLNPNSPRSLSQALSSRPQHPPTSSTATGAITTDTPFSYDTAAESFADMSSSDFSTPARSTSTHAQPGLPAEGAMDSTGVGHSTLPSSNFPMPERSPGRTNAQPGLLVQGATDSTGAAEGSLPSSNFSAPACSTGTNAQPGRLAEGGRDSTVAGYHASLHSRSRSRRHHRTPTSWGGERISSSSDGAGDGGGKEKELLQGLGPSGGPELQGFVHGSWLGDLPSEHLQNLDSAWGKSSSTHGPQQPVGEAVQFGPDVEFGSYGRFGPPWGGPSSGSDMGSMCAPHHSSMSFLEGRGSGLSDGRASQRHSMTEFEGRGSKKQTLTDVRARRDSTMALERVRQAAEEAEGLQGHSCFCLGPHNPVRIAIAKVVNHQIFISFINAMVLVSCVVLMLDVVSLDPKSMKGIVLRNLDAATTAIFGVEVVLRAMHLGVLFNGPNSYLRNGWNLWDVFVVAISVVVLSIDASQVETYTWLTALRALRALRVLHAASCVEGIRVVLKALGQLIPTLTNVLWVGFLFYYIFAVLGVALLSGKMHYCADEENGEYIDPYYVLPQGETINKTWCVASDIFGPGAPRTITTSHYHSQIGVEVPPWNITTSWTRDLRRFDNVGTAMWVLYQMASVELWSAVMFNTQAAVGRETQPIREANEHIGLLWVLFMFIGSFTVLSLIVGVSINKFYEIKEEAGGQSPLLTTQQQQWLTVQQMLASTYIEDTTVPSDNRFRHLVHKLVYNQIVDNLMMFIIIANTVVMFFAHHDMNQQYELDMLAFPTAYLHFHCLCCRPTMT</sequence>
<feature type="region of interest" description="Disordered" evidence="13">
    <location>
        <begin position="56"/>
        <end position="76"/>
    </location>
</feature>
<dbReference type="InterPro" id="IPR027359">
    <property type="entry name" value="Volt_channel_dom_sf"/>
</dbReference>
<gene>
    <name evidence="16" type="ORF">DUNSADRAFT_12942</name>
</gene>
<evidence type="ECO:0000256" key="2">
    <source>
        <dbReference type="ARBA" id="ARBA00022448"/>
    </source>
</evidence>
<keyword evidence="5 14" id="KW-0812">Transmembrane</keyword>
<keyword evidence="10 14" id="KW-0472">Membrane</keyword>
<dbReference type="Proteomes" id="UP000815325">
    <property type="component" value="Unassembled WGS sequence"/>
</dbReference>
<keyword evidence="6" id="KW-0106">Calcium</keyword>
<feature type="region of interest" description="Disordered" evidence="13">
    <location>
        <begin position="1"/>
        <end position="20"/>
    </location>
</feature>
<feature type="non-terminal residue" evidence="16">
    <location>
        <position position="1"/>
    </location>
</feature>
<feature type="compositionally biased region" description="Polar residues" evidence="13">
    <location>
        <begin position="176"/>
        <end position="225"/>
    </location>
</feature>
<keyword evidence="12" id="KW-0407">Ion channel</keyword>
<feature type="transmembrane region" description="Helical" evidence="14">
    <location>
        <begin position="917"/>
        <end position="941"/>
    </location>
</feature>
<name>A0ABQ7GAF4_DUNSA</name>
<feature type="transmembrane region" description="Helical" evidence="14">
    <location>
        <begin position="564"/>
        <end position="584"/>
    </location>
</feature>
<evidence type="ECO:0000256" key="5">
    <source>
        <dbReference type="ARBA" id="ARBA00022692"/>
    </source>
</evidence>
<keyword evidence="4" id="KW-0107">Calcium channel</keyword>
<evidence type="ECO:0000256" key="1">
    <source>
        <dbReference type="ARBA" id="ARBA00004141"/>
    </source>
</evidence>
<dbReference type="PANTHER" id="PTHR45628">
    <property type="entry name" value="VOLTAGE-DEPENDENT CALCIUM CHANNEL TYPE A SUBUNIT ALPHA-1"/>
    <property type="match status" value="1"/>
</dbReference>
<evidence type="ECO:0000256" key="14">
    <source>
        <dbReference type="SAM" id="Phobius"/>
    </source>
</evidence>
<keyword evidence="17" id="KW-1185">Reference proteome</keyword>
<feature type="compositionally biased region" description="Polar residues" evidence="13">
    <location>
        <begin position="238"/>
        <end position="255"/>
    </location>
</feature>
<proteinExistence type="predicted"/>
<evidence type="ECO:0000256" key="7">
    <source>
        <dbReference type="ARBA" id="ARBA00022882"/>
    </source>
</evidence>
<evidence type="ECO:0000313" key="16">
    <source>
        <dbReference type="EMBL" id="KAF5831586.1"/>
    </source>
</evidence>